<evidence type="ECO:0000256" key="3">
    <source>
        <dbReference type="SAM" id="MobiDB-lite"/>
    </source>
</evidence>
<dbReference type="Pfam" id="PF00011">
    <property type="entry name" value="HSP20"/>
    <property type="match status" value="1"/>
</dbReference>
<comment type="similarity">
    <text evidence="1 2">Belongs to the small heat shock protein (HSP20) family.</text>
</comment>
<evidence type="ECO:0000259" key="4">
    <source>
        <dbReference type="PROSITE" id="PS01031"/>
    </source>
</evidence>
<dbReference type="SUPFAM" id="SSF49764">
    <property type="entry name" value="HSP20-like chaperones"/>
    <property type="match status" value="1"/>
</dbReference>
<name>A0A1D2QTP1_9GAMM</name>
<evidence type="ECO:0000313" key="6">
    <source>
        <dbReference type="Proteomes" id="UP000242502"/>
    </source>
</evidence>
<dbReference type="InterPro" id="IPR002068">
    <property type="entry name" value="A-crystallin/Hsp20_dom"/>
</dbReference>
<comment type="caution">
    <text evidence="5">The sequence shown here is derived from an EMBL/GenBank/DDBJ whole genome shotgun (WGS) entry which is preliminary data.</text>
</comment>
<reference evidence="5 6" key="1">
    <citation type="journal article" date="2016" name="Appl. Environ. Microbiol.">
        <title>Lack of Overt Genome Reduction in the Bryostatin-Producing Bryozoan Symbiont "Candidatus Endobugula sertula".</title>
        <authorList>
            <person name="Miller I.J."/>
            <person name="Vanee N."/>
            <person name="Fong S.S."/>
            <person name="Lim-Fong G.E."/>
            <person name="Kwan J.C."/>
        </authorList>
    </citation>
    <scope>NUCLEOTIDE SEQUENCE [LARGE SCALE GENOMIC DNA]</scope>
    <source>
        <strain evidence="5">AB1-4</strain>
    </source>
</reference>
<dbReference type="InterPro" id="IPR008978">
    <property type="entry name" value="HSP20-like_chaperone"/>
</dbReference>
<dbReference type="Gene3D" id="2.60.40.790">
    <property type="match status" value="1"/>
</dbReference>
<sequence>MNLVRYEPTTMLNRMYDDLNQFFKSNDWMPDVFDERRQISTSQWLPSVDIQETDDQFKITADIPGVEPKDINVSMENGMLSIKGERKTEKKDEENGYRRVERSYGSFHRRFGLPETADSDQISAQGKNGVLEITVQKREVSKARKIEVKS</sequence>
<dbReference type="InterPro" id="IPR031107">
    <property type="entry name" value="Small_HSP"/>
</dbReference>
<evidence type="ECO:0000313" key="5">
    <source>
        <dbReference type="EMBL" id="ODS24951.1"/>
    </source>
</evidence>
<evidence type="ECO:0000256" key="1">
    <source>
        <dbReference type="PROSITE-ProRule" id="PRU00285"/>
    </source>
</evidence>
<dbReference type="AlphaFoldDB" id="A0A1D2QTP1"/>
<dbReference type="PROSITE" id="PS01031">
    <property type="entry name" value="SHSP"/>
    <property type="match status" value="1"/>
</dbReference>
<gene>
    <name evidence="5" type="ORF">AB835_01440</name>
</gene>
<feature type="domain" description="SHSP" evidence="4">
    <location>
        <begin position="39"/>
        <end position="150"/>
    </location>
</feature>
<dbReference type="PANTHER" id="PTHR11527">
    <property type="entry name" value="HEAT-SHOCK PROTEIN 20 FAMILY MEMBER"/>
    <property type="match status" value="1"/>
</dbReference>
<evidence type="ECO:0000256" key="2">
    <source>
        <dbReference type="RuleBase" id="RU003616"/>
    </source>
</evidence>
<dbReference type="Proteomes" id="UP000242502">
    <property type="component" value="Unassembled WGS sequence"/>
</dbReference>
<protein>
    <submittedName>
        <fullName evidence="5">Heat-shock protein Hsp20</fullName>
    </submittedName>
</protein>
<dbReference type="CDD" id="cd06464">
    <property type="entry name" value="ACD_sHsps-like"/>
    <property type="match status" value="1"/>
</dbReference>
<organism evidence="5 6">
    <name type="scientific">Candidatus Endobugula sertula</name>
    <name type="common">Bugula neritina bacterial symbiont</name>
    <dbReference type="NCBI Taxonomy" id="62101"/>
    <lineage>
        <taxon>Bacteria</taxon>
        <taxon>Pseudomonadati</taxon>
        <taxon>Pseudomonadota</taxon>
        <taxon>Gammaproteobacteria</taxon>
        <taxon>Cellvibrionales</taxon>
        <taxon>Cellvibrionaceae</taxon>
        <taxon>Candidatus Endobugula</taxon>
    </lineage>
</organism>
<dbReference type="EMBL" id="MDLC01000003">
    <property type="protein sequence ID" value="ODS24951.1"/>
    <property type="molecule type" value="Genomic_DNA"/>
</dbReference>
<feature type="compositionally biased region" description="Basic and acidic residues" evidence="3">
    <location>
        <begin position="83"/>
        <end position="96"/>
    </location>
</feature>
<feature type="region of interest" description="Disordered" evidence="3">
    <location>
        <begin position="77"/>
        <end position="96"/>
    </location>
</feature>
<dbReference type="STRING" id="62101.AB835_01440"/>
<proteinExistence type="inferred from homology"/>
<accession>A0A1D2QTP1</accession>